<dbReference type="Gene3D" id="3.40.50.2300">
    <property type="match status" value="1"/>
</dbReference>
<gene>
    <name evidence="2" type="ORF">ABUL08_05160</name>
    <name evidence="1" type="ORF">VK199_05125</name>
</gene>
<proteinExistence type="predicted"/>
<reference evidence="1" key="1">
    <citation type="submission" date="2024-01" db="EMBL/GenBank/DDBJ databases">
        <title>The genome sequence of Micromonospora mangrovi CCTCC AA 2012012.</title>
        <authorList>
            <person name="Gao J."/>
        </authorList>
    </citation>
    <scope>NUCLEOTIDE SEQUENCE</scope>
    <source>
        <strain evidence="1">CCTCC AA 2012012</strain>
    </source>
</reference>
<organism evidence="2">
    <name type="scientific">Micromonospora sp. CCTCC AA 2012012</name>
    <dbReference type="NCBI Taxonomy" id="3111921"/>
    <lineage>
        <taxon>Bacteria</taxon>
        <taxon>Bacillati</taxon>
        <taxon>Actinomycetota</taxon>
        <taxon>Actinomycetes</taxon>
        <taxon>Micromonosporales</taxon>
        <taxon>Micromonosporaceae</taxon>
        <taxon>Micromonospora</taxon>
    </lineage>
</organism>
<evidence type="ECO:0000313" key="2">
    <source>
        <dbReference type="EMBL" id="XCH75483.1"/>
    </source>
</evidence>
<evidence type="ECO:0000313" key="1">
    <source>
        <dbReference type="EMBL" id="XBP94781.1"/>
    </source>
</evidence>
<reference evidence="2" key="2">
    <citation type="submission" date="2024-06" db="EMBL/GenBank/DDBJ databases">
        <title>Micromonospora mangrovi CCTCC AA 2012012 genome sequences.</title>
        <authorList>
            <person name="Gao J."/>
        </authorList>
    </citation>
    <scope>NUCLEOTIDE SEQUENCE</scope>
    <source>
        <strain evidence="2">CCTCC AA 2012012</strain>
    </source>
</reference>
<sequence length="165" mass="17357">MVVVRRRWRLFTACAAGLLAAAVLIWLSWPEPAPPRERHYRAFTACLLTDQRGLSGPDAAASWAGMQRASLATSIKVQYLSVVGEQTAENAQGFFNTLGVQHCRLVVAVGAAPIAALVAGYRRFADSRFLVVGVSPDPAVPAVPAGTAAVVTSGVERQVTAAAAE</sequence>
<dbReference type="RefSeq" id="WP_350935001.1">
    <property type="nucleotide sequence ID" value="NZ_CP157762.1"/>
</dbReference>
<dbReference type="EMBL" id="CP157762">
    <property type="protein sequence ID" value="XBP94781.1"/>
    <property type="molecule type" value="Genomic_DNA"/>
</dbReference>
<evidence type="ECO:0008006" key="3">
    <source>
        <dbReference type="Google" id="ProtNLM"/>
    </source>
</evidence>
<name>A0AAU8HGG8_9ACTN</name>
<accession>A0AAU8HGG8</accession>
<dbReference type="EMBL" id="CP159342">
    <property type="protein sequence ID" value="XCH75483.1"/>
    <property type="molecule type" value="Genomic_DNA"/>
</dbReference>
<dbReference type="AlphaFoldDB" id="A0AAU8HGG8"/>
<protein>
    <recommendedName>
        <fullName evidence="3">BMP family ABC transporter substrate-binding protein</fullName>
    </recommendedName>
</protein>